<accession>A0A7J9F9T7</accession>
<dbReference type="Proteomes" id="UP000593568">
    <property type="component" value="Unassembled WGS sequence"/>
</dbReference>
<protein>
    <submittedName>
        <fullName evidence="1">Uncharacterized protein</fullName>
    </submittedName>
</protein>
<dbReference type="EMBL" id="JABEZW010000012">
    <property type="protein sequence ID" value="MBA0782060.1"/>
    <property type="molecule type" value="Genomic_DNA"/>
</dbReference>
<sequence>MEDVMVSVEGSLFVDALLAKTFLF</sequence>
<keyword evidence="2" id="KW-1185">Reference proteome</keyword>
<dbReference type="AlphaFoldDB" id="A0A7J9F9T7"/>
<gene>
    <name evidence="1" type="ORF">Gotri_002929</name>
</gene>
<evidence type="ECO:0000313" key="2">
    <source>
        <dbReference type="Proteomes" id="UP000593568"/>
    </source>
</evidence>
<reference evidence="1 2" key="1">
    <citation type="journal article" date="2019" name="Genome Biol. Evol.">
        <title>Insights into the evolution of the New World diploid cottons (Gossypium, subgenus Houzingenia) based on genome sequencing.</title>
        <authorList>
            <person name="Grover C.E."/>
            <person name="Arick M.A. 2nd"/>
            <person name="Thrash A."/>
            <person name="Conover J.L."/>
            <person name="Sanders W.S."/>
            <person name="Peterson D.G."/>
            <person name="Frelichowski J.E."/>
            <person name="Scheffler J.A."/>
            <person name="Scheffler B.E."/>
            <person name="Wendel J.F."/>
        </authorList>
    </citation>
    <scope>NUCLEOTIDE SEQUENCE [LARGE SCALE GENOMIC DNA]</scope>
    <source>
        <strain evidence="1">8</strain>
        <tissue evidence="1">Leaf</tissue>
    </source>
</reference>
<evidence type="ECO:0000313" key="1">
    <source>
        <dbReference type="EMBL" id="MBA0782060.1"/>
    </source>
</evidence>
<comment type="caution">
    <text evidence="1">The sequence shown here is derived from an EMBL/GenBank/DDBJ whole genome shotgun (WGS) entry which is preliminary data.</text>
</comment>
<organism evidence="1 2">
    <name type="scientific">Gossypium trilobum</name>
    <dbReference type="NCBI Taxonomy" id="34281"/>
    <lineage>
        <taxon>Eukaryota</taxon>
        <taxon>Viridiplantae</taxon>
        <taxon>Streptophyta</taxon>
        <taxon>Embryophyta</taxon>
        <taxon>Tracheophyta</taxon>
        <taxon>Spermatophyta</taxon>
        <taxon>Magnoliopsida</taxon>
        <taxon>eudicotyledons</taxon>
        <taxon>Gunneridae</taxon>
        <taxon>Pentapetalae</taxon>
        <taxon>rosids</taxon>
        <taxon>malvids</taxon>
        <taxon>Malvales</taxon>
        <taxon>Malvaceae</taxon>
        <taxon>Malvoideae</taxon>
        <taxon>Gossypium</taxon>
    </lineage>
</organism>
<name>A0A7J9F9T7_9ROSI</name>
<proteinExistence type="predicted"/>